<gene>
    <name evidence="5" type="ORF">UY92_C0007G0024</name>
</gene>
<dbReference type="PROSITE" id="PS00629">
    <property type="entry name" value="IMP_1"/>
    <property type="match status" value="1"/>
</dbReference>
<reference evidence="5 6" key="1">
    <citation type="journal article" date="2015" name="Nature">
        <title>rRNA introns, odd ribosomes, and small enigmatic genomes across a large radiation of phyla.</title>
        <authorList>
            <person name="Brown C.T."/>
            <person name="Hug L.A."/>
            <person name="Thomas B.C."/>
            <person name="Sharon I."/>
            <person name="Castelle C.J."/>
            <person name="Singh A."/>
            <person name="Wilkins M.J."/>
            <person name="Williams K.H."/>
            <person name="Banfield J.F."/>
        </authorList>
    </citation>
    <scope>NUCLEOTIDE SEQUENCE [LARGE SCALE GENOMIC DNA]</scope>
</reference>
<evidence type="ECO:0000256" key="3">
    <source>
        <dbReference type="ARBA" id="ARBA00022842"/>
    </source>
</evidence>
<name>A0A0G1YGN9_9BACT</name>
<dbReference type="PANTHER" id="PTHR20854">
    <property type="entry name" value="INOSITOL MONOPHOSPHATASE"/>
    <property type="match status" value="1"/>
</dbReference>
<feature type="binding site" evidence="4">
    <location>
        <position position="221"/>
    </location>
    <ligand>
        <name>Mg(2+)</name>
        <dbReference type="ChEBI" id="CHEBI:18420"/>
        <label>1</label>
        <note>catalytic</note>
    </ligand>
</feature>
<feature type="binding site" evidence="4">
    <location>
        <position position="96"/>
    </location>
    <ligand>
        <name>Mg(2+)</name>
        <dbReference type="ChEBI" id="CHEBI:18420"/>
        <label>1</label>
        <note>catalytic</note>
    </ligand>
</feature>
<dbReference type="Proteomes" id="UP000033870">
    <property type="component" value="Unassembled WGS sequence"/>
</dbReference>
<evidence type="ECO:0000313" key="6">
    <source>
        <dbReference type="Proteomes" id="UP000033870"/>
    </source>
</evidence>
<organism evidence="5 6">
    <name type="scientific">Candidatus Magasanikbacteria bacterium GW2011_GWA2_56_11</name>
    <dbReference type="NCBI Taxonomy" id="1619044"/>
    <lineage>
        <taxon>Bacteria</taxon>
        <taxon>Candidatus Magasanikiibacteriota</taxon>
    </lineage>
</organism>
<comment type="caution">
    <text evidence="5">The sequence shown here is derived from an EMBL/GenBank/DDBJ whole genome shotgun (WGS) entry which is preliminary data.</text>
</comment>
<feature type="binding site" evidence="4">
    <location>
        <position position="75"/>
    </location>
    <ligand>
        <name>Mg(2+)</name>
        <dbReference type="ChEBI" id="CHEBI:18420"/>
        <label>1</label>
        <note>catalytic</note>
    </ligand>
</feature>
<keyword evidence="1 4" id="KW-0479">Metal-binding</keyword>
<dbReference type="GO" id="GO:0007165">
    <property type="term" value="P:signal transduction"/>
    <property type="evidence" value="ECO:0007669"/>
    <property type="project" value="TreeGrafter"/>
</dbReference>
<dbReference type="Gene3D" id="3.40.190.80">
    <property type="match status" value="1"/>
</dbReference>
<dbReference type="SUPFAM" id="SSF56655">
    <property type="entry name" value="Carbohydrate phosphatase"/>
    <property type="match status" value="1"/>
</dbReference>
<dbReference type="InterPro" id="IPR000760">
    <property type="entry name" value="Inositol_monophosphatase-like"/>
</dbReference>
<dbReference type="Pfam" id="PF00459">
    <property type="entry name" value="Inositol_P"/>
    <property type="match status" value="1"/>
</dbReference>
<dbReference type="CDD" id="cd01638">
    <property type="entry name" value="CysQ"/>
    <property type="match status" value="1"/>
</dbReference>
<keyword evidence="3 4" id="KW-0460">Magnesium</keyword>
<keyword evidence="2" id="KW-0378">Hydrolase</keyword>
<dbReference type="GO" id="GO:0008934">
    <property type="term" value="F:inositol monophosphate 1-phosphatase activity"/>
    <property type="evidence" value="ECO:0007669"/>
    <property type="project" value="TreeGrafter"/>
</dbReference>
<comment type="cofactor">
    <cofactor evidence="4">
        <name>Mg(2+)</name>
        <dbReference type="ChEBI" id="CHEBI:18420"/>
    </cofactor>
</comment>
<evidence type="ECO:0000256" key="1">
    <source>
        <dbReference type="ARBA" id="ARBA00022723"/>
    </source>
</evidence>
<proteinExistence type="predicted"/>
<dbReference type="GO" id="GO:0006020">
    <property type="term" value="P:inositol metabolic process"/>
    <property type="evidence" value="ECO:0007669"/>
    <property type="project" value="TreeGrafter"/>
</dbReference>
<evidence type="ECO:0000256" key="2">
    <source>
        <dbReference type="ARBA" id="ARBA00022801"/>
    </source>
</evidence>
<dbReference type="STRING" id="1619044.UY92_C0007G0024"/>
<dbReference type="GO" id="GO:0046872">
    <property type="term" value="F:metal ion binding"/>
    <property type="evidence" value="ECO:0007669"/>
    <property type="project" value="UniProtKB-KW"/>
</dbReference>
<dbReference type="Gene3D" id="3.30.540.10">
    <property type="entry name" value="Fructose-1,6-Bisphosphatase, subunit A, domain 1"/>
    <property type="match status" value="1"/>
</dbReference>
<evidence type="ECO:0000313" key="5">
    <source>
        <dbReference type="EMBL" id="KKW42385.1"/>
    </source>
</evidence>
<dbReference type="InterPro" id="IPR020583">
    <property type="entry name" value="Inositol_monoP_metal-BS"/>
</dbReference>
<feature type="binding site" evidence="4">
    <location>
        <position position="93"/>
    </location>
    <ligand>
        <name>Mg(2+)</name>
        <dbReference type="ChEBI" id="CHEBI:18420"/>
        <label>2</label>
    </ligand>
</feature>
<dbReference type="EMBL" id="LCRX01000007">
    <property type="protein sequence ID" value="KKW42385.1"/>
    <property type="molecule type" value="Genomic_DNA"/>
</dbReference>
<dbReference type="PRINTS" id="PR00377">
    <property type="entry name" value="IMPHPHTASES"/>
</dbReference>
<dbReference type="AlphaFoldDB" id="A0A0G1YGN9"/>
<dbReference type="PANTHER" id="PTHR20854:SF4">
    <property type="entry name" value="INOSITOL-1-MONOPHOSPHATASE-RELATED"/>
    <property type="match status" value="1"/>
</dbReference>
<evidence type="ECO:0000256" key="4">
    <source>
        <dbReference type="PIRSR" id="PIRSR600760-2"/>
    </source>
</evidence>
<protein>
    <submittedName>
        <fullName evidence="5">Inositol monophosphatase</fullName>
    </submittedName>
</protein>
<accession>A0A0G1YGN9</accession>
<feature type="binding site" evidence="4">
    <location>
        <position position="95"/>
    </location>
    <ligand>
        <name>Mg(2+)</name>
        <dbReference type="ChEBI" id="CHEBI:18420"/>
        <label>1</label>
        <note>catalytic</note>
    </ligand>
</feature>
<sequence>MTPLLTSLPFAVSPELRLVLAAAEQAGDAIKKIYQGAYEIREKSDNRGPVTEADILSNEIIQAALAPSGFAVLSEETDDTAARLTADKVWVIDPLDGTQDFVNQTGEFAVQIGLAVGGRASLGVVYQPAAERWYIAERGQGAYCGSAAGWQRARVSSVSRLAAARAIMSKSHLSDRERDFLESVHISTYDQYGSCGLKVAAIGTGDKDMYLATGGKITQWDTCAPCCFVTEAGGRMTDMRGAEFVYNGKTVRHEEGVLVTNGRLHDYVVRAYREFSG</sequence>